<evidence type="ECO:0000259" key="5">
    <source>
        <dbReference type="Pfam" id="PF13439"/>
    </source>
</evidence>
<dbReference type="Gene3D" id="3.40.50.2000">
    <property type="entry name" value="Glycogen Phosphorylase B"/>
    <property type="match status" value="2"/>
</dbReference>
<dbReference type="Pfam" id="PF13439">
    <property type="entry name" value="Glyco_transf_4"/>
    <property type="match status" value="1"/>
</dbReference>
<evidence type="ECO:0000256" key="3">
    <source>
        <dbReference type="ARBA" id="ARBA00022679"/>
    </source>
</evidence>
<dbReference type="CDD" id="cd03801">
    <property type="entry name" value="GT4_PimA-like"/>
    <property type="match status" value="1"/>
</dbReference>
<dbReference type="InterPro" id="IPR028098">
    <property type="entry name" value="Glyco_trans_4-like_N"/>
</dbReference>
<dbReference type="GO" id="GO:1901137">
    <property type="term" value="P:carbohydrate derivative biosynthetic process"/>
    <property type="evidence" value="ECO:0007669"/>
    <property type="project" value="UniProtKB-ARBA"/>
</dbReference>
<feature type="region of interest" description="Disordered" evidence="4">
    <location>
        <begin position="188"/>
        <end position="207"/>
    </location>
</feature>
<evidence type="ECO:0000313" key="6">
    <source>
        <dbReference type="EMBL" id="MBB2922634.1"/>
    </source>
</evidence>
<proteinExistence type="predicted"/>
<evidence type="ECO:0000256" key="2">
    <source>
        <dbReference type="ARBA" id="ARBA00022676"/>
    </source>
</evidence>
<protein>
    <recommendedName>
        <fullName evidence="1">D-inositol 3-phosphate glycosyltransferase</fullName>
    </recommendedName>
</protein>
<feature type="domain" description="Glycosyltransferase subfamily 4-like N-terminal" evidence="5">
    <location>
        <begin position="15"/>
        <end position="178"/>
    </location>
</feature>
<reference evidence="6 7" key="2">
    <citation type="submission" date="2020-08" db="EMBL/GenBank/DDBJ databases">
        <authorList>
            <person name="Partida-Martinez L."/>
            <person name="Huntemann M."/>
            <person name="Clum A."/>
            <person name="Wang J."/>
            <person name="Palaniappan K."/>
            <person name="Ritter S."/>
            <person name="Chen I.-M."/>
            <person name="Stamatis D."/>
            <person name="Reddy T."/>
            <person name="O'Malley R."/>
            <person name="Daum C."/>
            <person name="Shapiro N."/>
            <person name="Ivanova N."/>
            <person name="Kyrpides N."/>
            <person name="Woyke T."/>
        </authorList>
    </citation>
    <scope>NUCLEOTIDE SEQUENCE [LARGE SCALE GENOMIC DNA]</scope>
    <source>
        <strain evidence="6 7">RAS26</strain>
    </source>
</reference>
<dbReference type="AlphaFoldDB" id="A0A7W4UED2"/>
<accession>A0A7W4UED2</accession>
<dbReference type="PANTHER" id="PTHR45947:SF3">
    <property type="entry name" value="SULFOQUINOVOSYL TRANSFERASE SQD2"/>
    <property type="match status" value="1"/>
</dbReference>
<keyword evidence="3 6" id="KW-0808">Transferase</keyword>
<evidence type="ECO:0000256" key="4">
    <source>
        <dbReference type="SAM" id="MobiDB-lite"/>
    </source>
</evidence>
<sequence>MRIVHVSDCYPPRTGGIETQVSDLARHQSLAGHDVHVLTATLGEAGERGGVVDLDGGVHVHRLGTRLPFDLPVNPVGSRLVLAALRDVAPDVVHVHAGVLSPFAFDGARIALGHGLPTAITWHCMLDGTVPALRTAVRLTGWRTARAALSAVSTAAASRVRDAFGAEVGVVPNGMDLDVWAPLEPAARAAADARPGPTDDAAAPEPDGPVRLVATMRLAPRKRAVPLVELVGAAARRLPRGRLHLTIIGDGPVRGRVEQVVAAQGLRDVVTLRGRLPRGQVRAAYADADVFLAPAELEAFGIAALEARTAGLAVVARHGTGIEEFVADGTDGLLVADDAEMTEAIVHLARDERLLAGIRAHNRAVRPAFRWPRVLDAADAEYRRAVALAP</sequence>
<feature type="compositionally biased region" description="Low complexity" evidence="4">
    <location>
        <begin position="188"/>
        <end position="204"/>
    </location>
</feature>
<gene>
    <name evidence="6" type="ORF">FHR80_001546</name>
</gene>
<keyword evidence="2" id="KW-0328">Glycosyltransferase</keyword>
<dbReference type="Proteomes" id="UP000518206">
    <property type="component" value="Unassembled WGS sequence"/>
</dbReference>
<dbReference type="GO" id="GO:0016758">
    <property type="term" value="F:hexosyltransferase activity"/>
    <property type="evidence" value="ECO:0007669"/>
    <property type="project" value="TreeGrafter"/>
</dbReference>
<evidence type="ECO:0000256" key="1">
    <source>
        <dbReference type="ARBA" id="ARBA00021292"/>
    </source>
</evidence>
<organism evidence="6 7">
    <name type="scientific">Cellulomonas cellasea</name>
    <dbReference type="NCBI Taxonomy" id="43670"/>
    <lineage>
        <taxon>Bacteria</taxon>
        <taxon>Bacillati</taxon>
        <taxon>Actinomycetota</taxon>
        <taxon>Actinomycetes</taxon>
        <taxon>Micrococcales</taxon>
        <taxon>Cellulomonadaceae</taxon>
        <taxon>Cellulomonas</taxon>
    </lineage>
</organism>
<dbReference type="RefSeq" id="WP_183295516.1">
    <property type="nucleotide sequence ID" value="NZ_JACHVX010000002.1"/>
</dbReference>
<dbReference type="SUPFAM" id="SSF53756">
    <property type="entry name" value="UDP-Glycosyltransferase/glycogen phosphorylase"/>
    <property type="match status" value="1"/>
</dbReference>
<evidence type="ECO:0000313" key="7">
    <source>
        <dbReference type="Proteomes" id="UP000518206"/>
    </source>
</evidence>
<dbReference type="EMBL" id="JACHVX010000002">
    <property type="protein sequence ID" value="MBB2922634.1"/>
    <property type="molecule type" value="Genomic_DNA"/>
</dbReference>
<dbReference type="PANTHER" id="PTHR45947">
    <property type="entry name" value="SULFOQUINOVOSYL TRANSFERASE SQD2"/>
    <property type="match status" value="1"/>
</dbReference>
<name>A0A7W4UED2_9CELL</name>
<reference evidence="6 7" key="1">
    <citation type="submission" date="2020-08" db="EMBL/GenBank/DDBJ databases">
        <title>The Agave Microbiome: Exploring the role of microbial communities in plant adaptations to desert environments.</title>
        <authorList>
            <person name="Partida-Martinez L.P."/>
        </authorList>
    </citation>
    <scope>NUCLEOTIDE SEQUENCE [LARGE SCALE GENOMIC DNA]</scope>
    <source>
        <strain evidence="6 7">RAS26</strain>
    </source>
</reference>
<comment type="caution">
    <text evidence="6">The sequence shown here is derived from an EMBL/GenBank/DDBJ whole genome shotgun (WGS) entry which is preliminary data.</text>
</comment>
<dbReference type="Pfam" id="PF13692">
    <property type="entry name" value="Glyco_trans_1_4"/>
    <property type="match status" value="1"/>
</dbReference>
<dbReference type="InterPro" id="IPR050194">
    <property type="entry name" value="Glycosyltransferase_grp1"/>
</dbReference>